<evidence type="ECO:0000256" key="6">
    <source>
        <dbReference type="ARBA" id="ARBA00023027"/>
    </source>
</evidence>
<dbReference type="PANTHER" id="PTHR11085">
    <property type="entry name" value="NAD-DEPENDENT PROTEIN DEACYLASE SIRTUIN-5, MITOCHONDRIAL-RELATED"/>
    <property type="match status" value="1"/>
</dbReference>
<dbReference type="GO" id="GO:0017136">
    <property type="term" value="F:histone deacetylase activity, NAD-dependent"/>
    <property type="evidence" value="ECO:0007669"/>
    <property type="project" value="TreeGrafter"/>
</dbReference>
<dbReference type="PANTHER" id="PTHR11085:SF6">
    <property type="entry name" value="NAD-DEPENDENT PROTEIN DEACETYLASE SIRTUIN-2"/>
    <property type="match status" value="1"/>
</dbReference>
<keyword evidence="5 7" id="KW-0862">Zinc</keyword>
<dbReference type="GO" id="GO:0005634">
    <property type="term" value="C:nucleus"/>
    <property type="evidence" value="ECO:0007669"/>
    <property type="project" value="TreeGrafter"/>
</dbReference>
<dbReference type="OrthoDB" id="420264at2759"/>
<dbReference type="PROSITE" id="PS50305">
    <property type="entry name" value="SIRTUIN"/>
    <property type="match status" value="1"/>
</dbReference>
<feature type="binding site" evidence="7">
    <location>
        <position position="189"/>
    </location>
    <ligand>
        <name>Zn(2+)</name>
        <dbReference type="ChEBI" id="CHEBI:29105"/>
    </ligand>
</feature>
<evidence type="ECO:0000256" key="8">
    <source>
        <dbReference type="SAM" id="MobiDB-lite"/>
    </source>
</evidence>
<feature type="binding site" evidence="7">
    <location>
        <position position="186"/>
    </location>
    <ligand>
        <name>Zn(2+)</name>
        <dbReference type="ChEBI" id="CHEBI:29105"/>
    </ligand>
</feature>
<proteinExistence type="inferred from homology"/>
<dbReference type="InterPro" id="IPR003000">
    <property type="entry name" value="Sirtuin"/>
</dbReference>
<evidence type="ECO:0000256" key="3">
    <source>
        <dbReference type="ARBA" id="ARBA00022679"/>
    </source>
</evidence>
<comment type="cofactor">
    <cofactor evidence="1">
        <name>Zn(2+)</name>
        <dbReference type="ChEBI" id="CHEBI:29105"/>
    </cofactor>
</comment>
<keyword evidence="11" id="KW-1185">Reference proteome</keyword>
<keyword evidence="3" id="KW-0808">Transferase</keyword>
<feature type="region of interest" description="Disordered" evidence="8">
    <location>
        <begin position="397"/>
        <end position="432"/>
    </location>
</feature>
<feature type="compositionally biased region" description="Basic and acidic residues" evidence="8">
    <location>
        <begin position="406"/>
        <end position="424"/>
    </location>
</feature>
<gene>
    <name evidence="10" type="primary">SIRT2_1</name>
    <name evidence="10" type="ORF">BGZ99_009677</name>
</gene>
<dbReference type="EMBL" id="JAAAIP010000839">
    <property type="protein sequence ID" value="KAG0312133.1"/>
    <property type="molecule type" value="Genomic_DNA"/>
</dbReference>
<organism evidence="10 11">
    <name type="scientific">Dissophora globulifera</name>
    <dbReference type="NCBI Taxonomy" id="979702"/>
    <lineage>
        <taxon>Eukaryota</taxon>
        <taxon>Fungi</taxon>
        <taxon>Fungi incertae sedis</taxon>
        <taxon>Mucoromycota</taxon>
        <taxon>Mortierellomycotina</taxon>
        <taxon>Mortierellomycetes</taxon>
        <taxon>Mortierellales</taxon>
        <taxon>Mortierellaceae</taxon>
        <taxon>Dissophora</taxon>
    </lineage>
</organism>
<comment type="similarity">
    <text evidence="2">Belongs to the sirtuin family. Class I subfamily.</text>
</comment>
<dbReference type="InterPro" id="IPR026590">
    <property type="entry name" value="Ssirtuin_cat_dom"/>
</dbReference>
<evidence type="ECO:0000313" key="10">
    <source>
        <dbReference type="EMBL" id="KAG0312133.1"/>
    </source>
</evidence>
<dbReference type="SUPFAM" id="SSF52467">
    <property type="entry name" value="DHS-like NAD/FAD-binding domain"/>
    <property type="match status" value="1"/>
</dbReference>
<dbReference type="InterPro" id="IPR050134">
    <property type="entry name" value="NAD-dep_sirtuin_deacylases"/>
</dbReference>
<evidence type="ECO:0000256" key="2">
    <source>
        <dbReference type="ARBA" id="ARBA00006924"/>
    </source>
</evidence>
<evidence type="ECO:0000256" key="4">
    <source>
        <dbReference type="ARBA" id="ARBA00022723"/>
    </source>
</evidence>
<dbReference type="CDD" id="cd01408">
    <property type="entry name" value="SIRT1"/>
    <property type="match status" value="1"/>
</dbReference>
<dbReference type="InterPro" id="IPR026591">
    <property type="entry name" value="Sirtuin_cat_small_dom_sf"/>
</dbReference>
<name>A0A9P6R699_9FUNG</name>
<evidence type="ECO:0000313" key="11">
    <source>
        <dbReference type="Proteomes" id="UP000738325"/>
    </source>
</evidence>
<evidence type="ECO:0000256" key="1">
    <source>
        <dbReference type="ARBA" id="ARBA00001947"/>
    </source>
</evidence>
<feature type="binding site" evidence="7">
    <location>
        <position position="165"/>
    </location>
    <ligand>
        <name>Zn(2+)</name>
        <dbReference type="ChEBI" id="CHEBI:29105"/>
    </ligand>
</feature>
<dbReference type="Gene3D" id="3.30.1600.10">
    <property type="entry name" value="SIR2/SIRT2 'Small Domain"/>
    <property type="match status" value="1"/>
</dbReference>
<comment type="caution">
    <text evidence="10">The sequence shown here is derived from an EMBL/GenBank/DDBJ whole genome shotgun (WGS) entry which is preliminary data.</text>
</comment>
<dbReference type="Proteomes" id="UP000738325">
    <property type="component" value="Unassembled WGS sequence"/>
</dbReference>
<evidence type="ECO:0000256" key="5">
    <source>
        <dbReference type="ARBA" id="ARBA00022833"/>
    </source>
</evidence>
<dbReference type="Pfam" id="PF02146">
    <property type="entry name" value="SIR2"/>
    <property type="match status" value="1"/>
</dbReference>
<dbReference type="GO" id="GO:0070403">
    <property type="term" value="F:NAD+ binding"/>
    <property type="evidence" value="ECO:0007669"/>
    <property type="project" value="InterPro"/>
</dbReference>
<evidence type="ECO:0000259" key="9">
    <source>
        <dbReference type="PROSITE" id="PS50305"/>
    </source>
</evidence>
<dbReference type="Gene3D" id="3.40.50.1220">
    <property type="entry name" value="TPP-binding domain"/>
    <property type="match status" value="1"/>
</dbReference>
<dbReference type="AlphaFoldDB" id="A0A9P6R699"/>
<keyword evidence="6" id="KW-0520">NAD</keyword>
<evidence type="ECO:0000256" key="7">
    <source>
        <dbReference type="PROSITE-ProRule" id="PRU00236"/>
    </source>
</evidence>
<feature type="region of interest" description="Disordered" evidence="8">
    <location>
        <begin position="330"/>
        <end position="350"/>
    </location>
</feature>
<keyword evidence="4 7" id="KW-0479">Metal-binding</keyword>
<feature type="active site" description="Proton acceptor" evidence="7">
    <location>
        <position position="154"/>
    </location>
</feature>
<accession>A0A9P6R699</accession>
<feature type="binding site" evidence="7">
    <location>
        <position position="162"/>
    </location>
    <ligand>
        <name>Zn(2+)</name>
        <dbReference type="ChEBI" id="CHEBI:29105"/>
    </ligand>
</feature>
<protein>
    <submittedName>
        <fullName evidence="10">NAD-dependent protein deacetylase sirtuin-2</fullName>
    </submittedName>
</protein>
<reference evidence="10" key="1">
    <citation type="journal article" date="2020" name="Fungal Divers.">
        <title>Resolving the Mortierellaceae phylogeny through synthesis of multi-gene phylogenetics and phylogenomics.</title>
        <authorList>
            <person name="Vandepol N."/>
            <person name="Liber J."/>
            <person name="Desiro A."/>
            <person name="Na H."/>
            <person name="Kennedy M."/>
            <person name="Barry K."/>
            <person name="Grigoriev I.V."/>
            <person name="Miller A.N."/>
            <person name="O'Donnell K."/>
            <person name="Stajich J.E."/>
            <person name="Bonito G."/>
        </authorList>
    </citation>
    <scope>NUCLEOTIDE SEQUENCE</scope>
    <source>
        <strain evidence="10">REB-010B</strain>
    </source>
</reference>
<sequence>MAAPRIPVKSRPTRAKAEPEPRVDIIKDGTLEAIAEYITEGNAKNIIVMSGAGISTAAGIKDFRSPGTGLYDDLERFNLPYPEAVFDISFFKDNPSPFYRLAKELLPGHYRPTFTHYLLPLLAKKGLLLRSYTQNIDMLERLTGLDPELLVEAHGSFATSECIDCEVLVDSTWVRKHILKSEIPYCSRCGGLVKPTITFFGEELPHRFGTLAQVDFKKCDLLIVIGTSLQVEPFNRLITKVSPRCPRILINRERAGEDMHSGFDFDDKWKYTVKRDALFLGSCDEGVRKLAKLCGWEGELQAMFEAGNIEMQLAEELEAMTLAKELEEETKALQDEEEEKENDQDQKGFTKEEAEALDEITGLLEATEISSVSVSVSDSASTPTTTKVVATTVVVAGTNTEEEGEEKASAETKTEKTNKKEGGKGRKTGTTA</sequence>
<dbReference type="GO" id="GO:0046872">
    <property type="term" value="F:metal ion binding"/>
    <property type="evidence" value="ECO:0007669"/>
    <property type="project" value="UniProtKB-KW"/>
</dbReference>
<feature type="domain" description="Deacetylase sirtuin-type" evidence="9">
    <location>
        <begin position="24"/>
        <end position="297"/>
    </location>
</feature>
<dbReference type="InterPro" id="IPR029035">
    <property type="entry name" value="DHS-like_NAD/FAD-binding_dom"/>
</dbReference>